<feature type="compositionally biased region" description="Low complexity" evidence="10">
    <location>
        <begin position="501"/>
        <end position="511"/>
    </location>
</feature>
<dbReference type="InterPro" id="IPR029058">
    <property type="entry name" value="AB_hydrolase_fold"/>
</dbReference>
<feature type="region of interest" description="Disordered" evidence="10">
    <location>
        <begin position="426"/>
        <end position="574"/>
    </location>
</feature>
<evidence type="ECO:0000256" key="5">
    <source>
        <dbReference type="ARBA" id="ARBA00022963"/>
    </source>
</evidence>
<dbReference type="AlphaFoldDB" id="A0A8C0RPR3"/>
<feature type="domain" description="AB hydrolase-1" evidence="11">
    <location>
        <begin position="92"/>
        <end position="392"/>
    </location>
</feature>
<comment type="catalytic activity">
    <reaction evidence="1">
        <text>a triacylglycerol + H2O = a diacylglycerol + a fatty acid + H(+)</text>
        <dbReference type="Rhea" id="RHEA:12044"/>
        <dbReference type="ChEBI" id="CHEBI:15377"/>
        <dbReference type="ChEBI" id="CHEBI:15378"/>
        <dbReference type="ChEBI" id="CHEBI:17855"/>
        <dbReference type="ChEBI" id="CHEBI:18035"/>
        <dbReference type="ChEBI" id="CHEBI:28868"/>
        <dbReference type="EC" id="3.1.1.3"/>
    </reaction>
</comment>
<dbReference type="GO" id="GO:0004806">
    <property type="term" value="F:triacylglycerol lipase activity"/>
    <property type="evidence" value="ECO:0007669"/>
    <property type="project" value="UniProtKB-EC"/>
</dbReference>
<evidence type="ECO:0000256" key="4">
    <source>
        <dbReference type="ARBA" id="ARBA00018752"/>
    </source>
</evidence>
<evidence type="ECO:0000313" key="12">
    <source>
        <dbReference type="Ensembl" id="ENSCAFP00030032889.1"/>
    </source>
</evidence>
<dbReference type="FunFam" id="3.40.50.1820:FF:000012">
    <property type="entry name" value="Lipase"/>
    <property type="match status" value="1"/>
</dbReference>
<evidence type="ECO:0000256" key="2">
    <source>
        <dbReference type="ARBA" id="ARBA00010701"/>
    </source>
</evidence>
<evidence type="ECO:0000256" key="1">
    <source>
        <dbReference type="ARBA" id="ARBA00001024"/>
    </source>
</evidence>
<organism evidence="12 13">
    <name type="scientific">Canis lupus familiaris</name>
    <name type="common">Dog</name>
    <name type="synonym">Canis familiaris</name>
    <dbReference type="NCBI Taxonomy" id="9615"/>
    <lineage>
        <taxon>Eukaryota</taxon>
        <taxon>Metazoa</taxon>
        <taxon>Chordata</taxon>
        <taxon>Craniata</taxon>
        <taxon>Vertebrata</taxon>
        <taxon>Euteleostomi</taxon>
        <taxon>Mammalia</taxon>
        <taxon>Eutheria</taxon>
        <taxon>Laurasiatheria</taxon>
        <taxon>Carnivora</taxon>
        <taxon>Caniformia</taxon>
        <taxon>Canidae</taxon>
        <taxon>Canis</taxon>
    </lineage>
</organism>
<comment type="similarity">
    <text evidence="2">Belongs to the AB hydrolase superfamily. Lipase family.</text>
</comment>
<accession>A0A8C0RPR3</accession>
<evidence type="ECO:0000256" key="10">
    <source>
        <dbReference type="SAM" id="MobiDB-lite"/>
    </source>
</evidence>
<evidence type="ECO:0000256" key="3">
    <source>
        <dbReference type="ARBA" id="ARBA00013279"/>
    </source>
</evidence>
<evidence type="ECO:0000256" key="9">
    <source>
        <dbReference type="ARBA" id="ARBA00051822"/>
    </source>
</evidence>
<reference evidence="12" key="1">
    <citation type="submission" date="2019-03" db="EMBL/GenBank/DDBJ databases">
        <authorList>
            <person name="Warren W.C."/>
            <person name="Johnson G.S."/>
        </authorList>
    </citation>
    <scope>NUCLEOTIDE SEQUENCE [LARGE SCALE GENOMIC DNA]</scope>
    <source>
        <strain evidence="12">Basenji</strain>
    </source>
</reference>
<keyword evidence="5" id="KW-0442">Lipid degradation</keyword>
<evidence type="ECO:0000256" key="6">
    <source>
        <dbReference type="ARBA" id="ARBA00023098"/>
    </source>
</evidence>
<sequence length="780" mass="84704">MPKILSRVWTASPRTGMWLLILVAYLFQRNVNSGRLPTKAVDPEAFMNISEIIRHQGYPCEEYEVVTEDGYILSVNRIPQGLAQPRDAGPRPVVLLQHGLLGDASNWISNLPNNSLGFILADAGFDVWLGNSRGNTWSRKHKTLSIDQDEFWAFSYDEMARFDLPAVINFILQKSGQEKIYYVGYSQGTTMGFIAFSTMPELAQKVKMYFALAPIATVKYAKSPGTKFLLLPDMMIKGLFGKKEFLYQTRFFRQFAIYLCGQMIIDQICSNVLLLMGGFNTNNMNMSRANVYVAHTLAGTSVQNILHWSQAVNSGELRAFDWGSETKNLEKGNQPTPVRYKVRDMTVPTAMWTGGQDWLSNPEDVKALLSEVTNLIYHKNIPEWAHVDFIWGLDAPRRLYSEIIHLMRRDDASLSPGTCAVGHEAEAAGLRSRSPGATGKRSLQEGGSSERPRQPPPPSSGHPESETEADPPRAAGSPAATSQELPGAASPWHLPSREAPRSSAAQRCSRCSRGRDPVPQVSGVPRVRSPSLAWPQSAGSAVCAPPPGSSRLAAETEVGRSCSRAGPKRGLAPWRGRGAALSAWEPVDSPQHEAAAAGRALGPWPRIPFFFRLLFIYSKRPGERGRDPGRGRSRLPAGSSTRDSIPGPQGHGLSPGQAPTPGSPPGPRPWDSYLVFDGGVRPGLQQQGDERLVLHLAGVVQRGAAFAPGPRSAWSWTPATSSGYRAGSSTGTVSASCLTCLLNGTYCDPDPSMALPVLEPGSPPSWAVPSPIPSALPVAL</sequence>
<keyword evidence="6" id="KW-0443">Lipid metabolism</keyword>
<dbReference type="Gene3D" id="3.40.50.1820">
    <property type="entry name" value="alpha/beta hydrolase"/>
    <property type="match status" value="1"/>
</dbReference>
<evidence type="ECO:0000313" key="13">
    <source>
        <dbReference type="Proteomes" id="UP000694429"/>
    </source>
</evidence>
<comment type="catalytic activity">
    <reaction evidence="8">
        <text>1,2,3-tri-(9Z-octadecenoyl)-glycerol + H2O = 1,2-di-(9Z-octadecenoyl)-sn-glycerol + (9Z)-octadecenoate + H(+)</text>
        <dbReference type="Rhea" id="RHEA:39931"/>
        <dbReference type="ChEBI" id="CHEBI:15377"/>
        <dbReference type="ChEBI" id="CHEBI:15378"/>
        <dbReference type="ChEBI" id="CHEBI:30823"/>
        <dbReference type="ChEBI" id="CHEBI:52333"/>
        <dbReference type="ChEBI" id="CHEBI:53753"/>
    </reaction>
    <physiologicalReaction direction="left-to-right" evidence="8">
        <dbReference type="Rhea" id="RHEA:39932"/>
    </physiologicalReaction>
</comment>
<dbReference type="Pfam" id="PF00561">
    <property type="entry name" value="Abhydrolase_1"/>
    <property type="match status" value="1"/>
</dbReference>
<protein>
    <recommendedName>
        <fullName evidence="4">Gastric triacylglycerol lipase</fullName>
        <ecNumber evidence="3">3.1.1.3</ecNumber>
    </recommendedName>
</protein>
<dbReference type="PANTHER" id="PTHR11005">
    <property type="entry name" value="LYSOSOMAL ACID LIPASE-RELATED"/>
    <property type="match status" value="1"/>
</dbReference>
<proteinExistence type="inferred from homology"/>
<dbReference type="Proteomes" id="UP000694429">
    <property type="component" value="Chromosome 26"/>
</dbReference>
<evidence type="ECO:0000256" key="7">
    <source>
        <dbReference type="ARBA" id="ARBA00045163"/>
    </source>
</evidence>
<dbReference type="SUPFAM" id="SSF53474">
    <property type="entry name" value="alpha/beta-Hydrolases"/>
    <property type="match status" value="1"/>
</dbReference>
<evidence type="ECO:0000259" key="11">
    <source>
        <dbReference type="Pfam" id="PF00561"/>
    </source>
</evidence>
<comment type="function">
    <text evidence="7">Catalyzes the hydrolysis of triacylglycerols to yield free fatty acids, diacylglycerol, monoacylglycerol, and glycerol. Shows a preferential hydrolysis at the sn-3 position of triacylglycerol.</text>
</comment>
<feature type="region of interest" description="Disordered" evidence="10">
    <location>
        <begin position="622"/>
        <end position="677"/>
    </location>
</feature>
<reference evidence="12" key="2">
    <citation type="submission" date="2025-08" db="UniProtKB">
        <authorList>
            <consortium name="Ensembl"/>
        </authorList>
    </citation>
    <scope>IDENTIFICATION</scope>
</reference>
<comment type="catalytic activity">
    <reaction evidence="9">
        <text>1,2,3-trioctanoylglycerol + H2O = 1,2-dioctanoyl-sn-glycerol + octanoate + H(+)</text>
        <dbReference type="Rhea" id="RHEA:40047"/>
        <dbReference type="ChEBI" id="CHEBI:15377"/>
        <dbReference type="ChEBI" id="CHEBI:15378"/>
        <dbReference type="ChEBI" id="CHEBI:25646"/>
        <dbReference type="ChEBI" id="CHEBI:76978"/>
        <dbReference type="ChEBI" id="CHEBI:76979"/>
    </reaction>
    <physiologicalReaction direction="left-to-right" evidence="9">
        <dbReference type="Rhea" id="RHEA:40048"/>
    </physiologicalReaction>
</comment>
<dbReference type="Ensembl" id="ENSCAFT00030037691.1">
    <property type="protein sequence ID" value="ENSCAFP00030032889.1"/>
    <property type="gene ID" value="ENSCAFG00030020452.1"/>
</dbReference>
<name>A0A8C0RPR3_CANLF</name>
<dbReference type="InterPro" id="IPR000073">
    <property type="entry name" value="AB_hydrolase_1"/>
</dbReference>
<dbReference type="GO" id="GO:0016042">
    <property type="term" value="P:lipid catabolic process"/>
    <property type="evidence" value="ECO:0007669"/>
    <property type="project" value="UniProtKB-KW"/>
</dbReference>
<evidence type="ECO:0000256" key="8">
    <source>
        <dbReference type="ARBA" id="ARBA00050265"/>
    </source>
</evidence>
<dbReference type="EC" id="3.1.1.3" evidence="3"/>